<evidence type="ECO:0000313" key="17">
    <source>
        <dbReference type="EMBL" id="OQP61580.1"/>
    </source>
</evidence>
<evidence type="ECO:0000259" key="14">
    <source>
        <dbReference type="PROSITE" id="PS50110"/>
    </source>
</evidence>
<dbReference type="Pfam" id="PF08448">
    <property type="entry name" value="PAS_4"/>
    <property type="match status" value="2"/>
</dbReference>
<comment type="subunit">
    <text evidence="9">At low DSF concentrations, interacts with RpfF.</text>
</comment>
<dbReference type="InterPro" id="IPR000700">
    <property type="entry name" value="PAS-assoc_C"/>
</dbReference>
<keyword evidence="12" id="KW-0812">Transmembrane</keyword>
<comment type="caution">
    <text evidence="17">The sequence shown here is derived from an EMBL/GenBank/DDBJ whole genome shotgun (WGS) entry which is preliminary data.</text>
</comment>
<proteinExistence type="predicted"/>
<feature type="modified residue" description="4-aspartylphosphate" evidence="11">
    <location>
        <position position="1280"/>
    </location>
</feature>
<dbReference type="Gene3D" id="1.10.287.130">
    <property type="match status" value="1"/>
</dbReference>
<reference evidence="18" key="1">
    <citation type="submission" date="2016-04" db="EMBL/GenBank/DDBJ databases">
        <authorList>
            <person name="Chen L."/>
            <person name="Zhuang W."/>
            <person name="Wang G."/>
        </authorList>
    </citation>
    <scope>NUCLEOTIDE SEQUENCE [LARGE SCALE GENOMIC DNA]</scope>
    <source>
        <strain evidence="18">208</strain>
    </source>
</reference>
<protein>
    <recommendedName>
        <fullName evidence="10">Sensory/regulatory protein RpfC</fullName>
        <ecNumber evidence="2">2.7.13.3</ecNumber>
    </recommendedName>
</protein>
<evidence type="ECO:0000256" key="8">
    <source>
        <dbReference type="ARBA" id="ARBA00023012"/>
    </source>
</evidence>
<dbReference type="InterPro" id="IPR001610">
    <property type="entry name" value="PAC"/>
</dbReference>
<evidence type="ECO:0000256" key="6">
    <source>
        <dbReference type="ARBA" id="ARBA00022777"/>
    </source>
</evidence>
<dbReference type="SUPFAM" id="SSF55874">
    <property type="entry name" value="ATPase domain of HSP90 chaperone/DNA topoisomerase II/histidine kinase"/>
    <property type="match status" value="1"/>
</dbReference>
<name>A0A1V9FTC3_9BACT</name>
<dbReference type="InterPro" id="IPR003594">
    <property type="entry name" value="HATPase_dom"/>
</dbReference>
<dbReference type="InterPro" id="IPR004358">
    <property type="entry name" value="Sig_transdc_His_kin-like_C"/>
</dbReference>
<dbReference type="GO" id="GO:0000155">
    <property type="term" value="F:phosphorelay sensor kinase activity"/>
    <property type="evidence" value="ECO:0007669"/>
    <property type="project" value="InterPro"/>
</dbReference>
<accession>A0A1V9FTC3</accession>
<dbReference type="Gene3D" id="3.40.50.2300">
    <property type="match status" value="2"/>
</dbReference>
<keyword evidence="3 11" id="KW-0597">Phosphoprotein</keyword>
<dbReference type="SMART" id="SM00388">
    <property type="entry name" value="HisKA"/>
    <property type="match status" value="1"/>
</dbReference>
<dbReference type="InterPro" id="IPR003661">
    <property type="entry name" value="HisK_dim/P_dom"/>
</dbReference>
<evidence type="ECO:0000259" key="15">
    <source>
        <dbReference type="PROSITE" id="PS50112"/>
    </source>
</evidence>
<dbReference type="PROSITE" id="PS50113">
    <property type="entry name" value="PAC"/>
    <property type="match status" value="2"/>
</dbReference>
<dbReference type="Pfam" id="PF01590">
    <property type="entry name" value="GAF"/>
    <property type="match status" value="1"/>
</dbReference>
<dbReference type="InterPro" id="IPR011006">
    <property type="entry name" value="CheY-like_superfamily"/>
</dbReference>
<dbReference type="Gene3D" id="3.30.450.20">
    <property type="entry name" value="PAS domain"/>
    <property type="match status" value="3"/>
</dbReference>
<dbReference type="SMART" id="SM00091">
    <property type="entry name" value="PAS"/>
    <property type="match status" value="3"/>
</dbReference>
<dbReference type="InterPro" id="IPR003018">
    <property type="entry name" value="GAF"/>
</dbReference>
<keyword evidence="4" id="KW-0808">Transferase</keyword>
<dbReference type="InterPro" id="IPR035965">
    <property type="entry name" value="PAS-like_dom_sf"/>
</dbReference>
<dbReference type="SMART" id="SM00387">
    <property type="entry name" value="HATPase_c"/>
    <property type="match status" value="1"/>
</dbReference>
<evidence type="ECO:0000256" key="10">
    <source>
        <dbReference type="ARBA" id="ARBA00068150"/>
    </source>
</evidence>
<dbReference type="InterPro" id="IPR000014">
    <property type="entry name" value="PAS"/>
</dbReference>
<dbReference type="CDD" id="cd00082">
    <property type="entry name" value="HisKA"/>
    <property type="match status" value="1"/>
</dbReference>
<evidence type="ECO:0000256" key="7">
    <source>
        <dbReference type="ARBA" id="ARBA00022840"/>
    </source>
</evidence>
<dbReference type="InterPro" id="IPR013656">
    <property type="entry name" value="PAS_4"/>
</dbReference>
<dbReference type="Pfam" id="PF00512">
    <property type="entry name" value="HisKA"/>
    <property type="match status" value="1"/>
</dbReference>
<dbReference type="InterPro" id="IPR001789">
    <property type="entry name" value="Sig_transdc_resp-reg_receiver"/>
</dbReference>
<dbReference type="PANTHER" id="PTHR45339:SF1">
    <property type="entry name" value="HYBRID SIGNAL TRANSDUCTION HISTIDINE KINASE J"/>
    <property type="match status" value="1"/>
</dbReference>
<dbReference type="FunFam" id="1.10.287.130:FF:000002">
    <property type="entry name" value="Two-component osmosensing histidine kinase"/>
    <property type="match status" value="1"/>
</dbReference>
<feature type="domain" description="Response regulatory" evidence="14">
    <location>
        <begin position="1231"/>
        <end position="1348"/>
    </location>
</feature>
<feature type="domain" description="PAS" evidence="15">
    <location>
        <begin position="379"/>
        <end position="434"/>
    </location>
</feature>
<feature type="domain" description="Histidine kinase" evidence="13">
    <location>
        <begin position="842"/>
        <end position="1068"/>
    </location>
</feature>
<dbReference type="PROSITE" id="PS50112">
    <property type="entry name" value="PAS"/>
    <property type="match status" value="3"/>
</dbReference>
<keyword evidence="6" id="KW-0418">Kinase</keyword>
<dbReference type="NCBIfam" id="TIGR00229">
    <property type="entry name" value="sensory_box"/>
    <property type="match status" value="3"/>
</dbReference>
<dbReference type="FunFam" id="3.30.565.10:FF:000010">
    <property type="entry name" value="Sensor histidine kinase RcsC"/>
    <property type="match status" value="1"/>
</dbReference>
<dbReference type="Pfam" id="PF02518">
    <property type="entry name" value="HATPase_c"/>
    <property type="match status" value="1"/>
</dbReference>
<evidence type="ECO:0000256" key="4">
    <source>
        <dbReference type="ARBA" id="ARBA00022679"/>
    </source>
</evidence>
<evidence type="ECO:0000256" key="5">
    <source>
        <dbReference type="ARBA" id="ARBA00022741"/>
    </source>
</evidence>
<dbReference type="PROSITE" id="PS50109">
    <property type="entry name" value="HIS_KIN"/>
    <property type="match status" value="1"/>
</dbReference>
<gene>
    <name evidence="17" type="ORF">A4R26_18605</name>
</gene>
<keyword evidence="12" id="KW-0472">Membrane</keyword>
<dbReference type="STRING" id="550983.A4R26_18605"/>
<keyword evidence="7" id="KW-0067">ATP-binding</keyword>
<dbReference type="SUPFAM" id="SSF52172">
    <property type="entry name" value="CheY-like"/>
    <property type="match status" value="2"/>
</dbReference>
<dbReference type="Gene3D" id="3.30.450.40">
    <property type="match status" value="1"/>
</dbReference>
<dbReference type="Pfam" id="PF00072">
    <property type="entry name" value="Response_reg"/>
    <property type="match status" value="2"/>
</dbReference>
<evidence type="ECO:0000256" key="1">
    <source>
        <dbReference type="ARBA" id="ARBA00000085"/>
    </source>
</evidence>
<keyword evidence="8" id="KW-0902">Two-component regulatory system</keyword>
<dbReference type="PROSITE" id="PS50110">
    <property type="entry name" value="RESPONSE_REGULATORY"/>
    <property type="match status" value="2"/>
</dbReference>
<dbReference type="InterPro" id="IPR036097">
    <property type="entry name" value="HisK_dim/P_sf"/>
</dbReference>
<dbReference type="EC" id="2.7.13.3" evidence="2"/>
<evidence type="ECO:0000259" key="16">
    <source>
        <dbReference type="PROSITE" id="PS50113"/>
    </source>
</evidence>
<keyword evidence="18" id="KW-1185">Reference proteome</keyword>
<dbReference type="InterPro" id="IPR036890">
    <property type="entry name" value="HATPase_C_sf"/>
</dbReference>
<feature type="domain" description="PAS" evidence="15">
    <location>
        <begin position="252"/>
        <end position="307"/>
    </location>
</feature>
<sequence length="1351" mass="154050">MIFNTILISKLYIRVGIVSLKTMKSPFRKLVRIAVVLLAAVLLFNFFGYYMIHLSGKQNEKMVMLVNISGQQQTLSQLITKNVLLLTRGNLPEHEQHAIREELKKATDSFINCNQLLRDKIKIKTDEPVTNDLLEITRDLTNAQTHMKGIVAVAQEVYLADNELLAINAPLYNQQLLYSERKYFPLMNEVVQRYTTVVTDKLEESSTINTGKFLSLIVALICLIFLVIDPLLRSNKQNYEALQMARNALLREKKYLSSILNSQTNYVIRIDRNGNFTYANPQFLQAFGYTERELLGVAFYTIINTKDLHRCREVADQCWLNPGTVYKLLIKKSIRNTGNFQWTDWEFIALQNEDGVSEIQGIGVNVTEKVIAEQALQNSEQKFRLLAEHAEDIISVSNPEGVFQYVSPSVQKALGYSREEMEGHTITSFVHPEDVHVFTPHKGSIALGRIDNLTLRYRIMTKRGEYIWLESILKPVKENGQVVKIITTSRNVNEQKKAEVEREQLLVDVKQSEELLRTIINSTPDWIFIKDPNHKFLLINQACADSMRKTPQEIIGKDDLEVGFPAEYVTGDPTRGIRGFWADDDEVVKSGKVMYIPEEPNFANGQLNTMSTVKVPLKDAEGQVWGVLGFVHNITPLKKVEESLRRKDQLLQAVAEATHLLISNNNLDQAIGEAIQLLGMKMQVDGLNVYKNEYVLAEDKWYTSRLWQWESATDELIYRIPDFQNKPVDKNSPLFHTLIREEIFCSHVRHIQYPELRSYYEERGVKTAAVIPVFTMHYFWGFVAFSDCTQEREWTITEFSILQSFAATLAAAIERKQMEQELVQAKDMAESANQAKSEFMANMSHELRTPMNGIIGFTDLVLTTTLQHSQRDYLENVKKSAYGLLDIINDILDFSKLEAGKLQIDNTSFRIDELVEETIDMLTVKAFEKKLEMICHIDPLLPSRVSGDPVRIRQIFVNLLGNAIKFTQKGEIFVSLKKAGSMYFKDNKKFIDIDLSVRDTGIGIPKEKLMKIFDSFTQADSSTTRKYGGTGLGLTISKSLAELMEGSLHVASEVNRGSTFTLRLPLEIVNIEPQITGAYRPPLQKVLVVDDNASNRWMMQEIFRYFNIPCEMAKSGKDALAILHRIHEKSEPLDLILTDHHMPEMDGMQLMQEIRKSSKGFAQPVIMMLSSMEKNLFQRQAEKLGIHSFLSKPVKLYELYALLSAMFTTGTHQPEKISHIPTIEKITDAASIMVVEDEPINMMLITEVLGRMGFAVIKATNGKQALELLQLQDPQLIFMDVNMPEMDGFTTTRLIRQLPEPYSLIPVIALTADAMQGDKEKCIEAGMNDYISKPFKLEEIEAILKKRMLLV</sequence>
<feature type="domain" description="Response regulatory" evidence="14">
    <location>
        <begin position="1085"/>
        <end position="1207"/>
    </location>
</feature>
<evidence type="ECO:0000313" key="18">
    <source>
        <dbReference type="Proteomes" id="UP000192276"/>
    </source>
</evidence>
<dbReference type="SMART" id="SM00448">
    <property type="entry name" value="REC"/>
    <property type="match status" value="2"/>
</dbReference>
<dbReference type="InterPro" id="IPR013655">
    <property type="entry name" value="PAS_fold_3"/>
</dbReference>
<keyword evidence="5" id="KW-0547">Nucleotide-binding</keyword>
<dbReference type="CDD" id="cd16922">
    <property type="entry name" value="HATPase_EvgS-ArcB-TorS-like"/>
    <property type="match status" value="1"/>
</dbReference>
<feature type="domain" description="PAS" evidence="15">
    <location>
        <begin position="512"/>
        <end position="560"/>
    </location>
</feature>
<dbReference type="SMART" id="SM00086">
    <property type="entry name" value="PAC"/>
    <property type="match status" value="2"/>
</dbReference>
<dbReference type="SUPFAM" id="SSF47384">
    <property type="entry name" value="Homodimeric domain of signal transducing histidine kinase"/>
    <property type="match status" value="1"/>
</dbReference>
<evidence type="ECO:0000256" key="3">
    <source>
        <dbReference type="ARBA" id="ARBA00022553"/>
    </source>
</evidence>
<dbReference type="SUPFAM" id="SSF55785">
    <property type="entry name" value="PYP-like sensor domain (PAS domain)"/>
    <property type="match status" value="3"/>
</dbReference>
<evidence type="ECO:0000256" key="2">
    <source>
        <dbReference type="ARBA" id="ARBA00012438"/>
    </source>
</evidence>
<feature type="domain" description="PAC" evidence="16">
    <location>
        <begin position="453"/>
        <end position="504"/>
    </location>
</feature>
<feature type="domain" description="PAC" evidence="16">
    <location>
        <begin position="589"/>
        <end position="646"/>
    </location>
</feature>
<dbReference type="CDD" id="cd00130">
    <property type="entry name" value="PAS"/>
    <property type="match status" value="2"/>
</dbReference>
<organism evidence="17 18">
    <name type="scientific">Niastella populi</name>
    <dbReference type="NCBI Taxonomy" id="550983"/>
    <lineage>
        <taxon>Bacteria</taxon>
        <taxon>Pseudomonadati</taxon>
        <taxon>Bacteroidota</taxon>
        <taxon>Chitinophagia</taxon>
        <taxon>Chitinophagales</taxon>
        <taxon>Chitinophagaceae</taxon>
        <taxon>Niastella</taxon>
    </lineage>
</organism>
<comment type="catalytic activity">
    <reaction evidence="1">
        <text>ATP + protein L-histidine = ADP + protein N-phospho-L-histidine.</text>
        <dbReference type="EC" id="2.7.13.3"/>
    </reaction>
</comment>
<dbReference type="CDD" id="cd17546">
    <property type="entry name" value="REC_hyHK_CKI1_RcsC-like"/>
    <property type="match status" value="2"/>
</dbReference>
<dbReference type="InterPro" id="IPR005467">
    <property type="entry name" value="His_kinase_dom"/>
</dbReference>
<feature type="transmembrane region" description="Helical" evidence="12">
    <location>
        <begin position="30"/>
        <end position="52"/>
    </location>
</feature>
<dbReference type="Gene3D" id="3.30.565.10">
    <property type="entry name" value="Histidine kinase-like ATPase, C-terminal domain"/>
    <property type="match status" value="1"/>
</dbReference>
<keyword evidence="12" id="KW-1133">Transmembrane helix</keyword>
<dbReference type="EMBL" id="LWBP01000134">
    <property type="protein sequence ID" value="OQP61580.1"/>
    <property type="molecule type" value="Genomic_DNA"/>
</dbReference>
<evidence type="ECO:0000256" key="11">
    <source>
        <dbReference type="PROSITE-ProRule" id="PRU00169"/>
    </source>
</evidence>
<dbReference type="GO" id="GO:0005524">
    <property type="term" value="F:ATP binding"/>
    <property type="evidence" value="ECO:0007669"/>
    <property type="project" value="UniProtKB-KW"/>
</dbReference>
<dbReference type="Pfam" id="PF08447">
    <property type="entry name" value="PAS_3"/>
    <property type="match status" value="1"/>
</dbReference>
<dbReference type="PRINTS" id="PR00344">
    <property type="entry name" value="BCTRLSENSOR"/>
</dbReference>
<dbReference type="InterPro" id="IPR029016">
    <property type="entry name" value="GAF-like_dom_sf"/>
</dbReference>
<evidence type="ECO:0000256" key="12">
    <source>
        <dbReference type="SAM" id="Phobius"/>
    </source>
</evidence>
<feature type="modified residue" description="4-aspartylphosphate" evidence="11">
    <location>
        <position position="1139"/>
    </location>
</feature>
<evidence type="ECO:0000256" key="9">
    <source>
        <dbReference type="ARBA" id="ARBA00064003"/>
    </source>
</evidence>
<dbReference type="Proteomes" id="UP000192276">
    <property type="component" value="Unassembled WGS sequence"/>
</dbReference>
<dbReference type="PANTHER" id="PTHR45339">
    <property type="entry name" value="HYBRID SIGNAL TRANSDUCTION HISTIDINE KINASE J"/>
    <property type="match status" value="1"/>
</dbReference>
<evidence type="ECO:0000259" key="13">
    <source>
        <dbReference type="PROSITE" id="PS50109"/>
    </source>
</evidence>
<dbReference type="SUPFAM" id="SSF55781">
    <property type="entry name" value="GAF domain-like"/>
    <property type="match status" value="1"/>
</dbReference>